<evidence type="ECO:0000313" key="4">
    <source>
        <dbReference type="Proteomes" id="UP000216020"/>
    </source>
</evidence>
<dbReference type="InterPro" id="IPR004165">
    <property type="entry name" value="CoA_trans_fam_I"/>
</dbReference>
<dbReference type="SUPFAM" id="SSF100950">
    <property type="entry name" value="NagB/RpiA/CoA transferase-like"/>
    <property type="match status" value="1"/>
</dbReference>
<dbReference type="Gene3D" id="3.40.1080.10">
    <property type="entry name" value="Glutaconate Coenzyme A-transferase"/>
    <property type="match status" value="1"/>
</dbReference>
<dbReference type="PANTHER" id="PTHR13707:SF60">
    <property type="entry name" value="ACETATE COA-TRANSFERASE SUBUNIT ALPHA"/>
    <property type="match status" value="1"/>
</dbReference>
<sequence length="236" mass="25232">MHAETRPRLTRQQIAQLVANDIPDGSIANLGIGIPTLVSDYLSGDREIIMHSENGILGMGGLAAEGQGDPDLINASRQLITLLPGASISEHTVSFAMMRGGHLDYTVLGGFQVAENGDLANWITNAEDTIPAVGGAMDLAVGARKVYVTMEHVARDGSPKLLHRCTYPLTAAGAVDRVYTDLAVLDVGPQGFEVYAMIEGMRLDALQALSEARLHTPRAPLVIRVGETGRAQYFEK</sequence>
<dbReference type="NCBIfam" id="TIGR02428">
    <property type="entry name" value="pcaJ_scoB_fam"/>
    <property type="match status" value="1"/>
</dbReference>
<evidence type="ECO:0000256" key="2">
    <source>
        <dbReference type="ARBA" id="ARBA00022679"/>
    </source>
</evidence>
<accession>A0A261RY20</accession>
<reference evidence="4" key="1">
    <citation type="submission" date="2017-05" db="EMBL/GenBank/DDBJ databases">
        <title>Complete and WGS of Bordetella genogroups.</title>
        <authorList>
            <person name="Spilker T."/>
            <person name="Lipuma J."/>
        </authorList>
    </citation>
    <scope>NUCLEOTIDE SEQUENCE [LARGE SCALE GENOMIC DNA]</scope>
    <source>
        <strain evidence="4">AU16122</strain>
    </source>
</reference>
<evidence type="ECO:0000256" key="1">
    <source>
        <dbReference type="ARBA" id="ARBA00007047"/>
    </source>
</evidence>
<protein>
    <submittedName>
        <fullName evidence="3">3-oxoadipate CoA-transferase</fullName>
    </submittedName>
</protein>
<evidence type="ECO:0000313" key="3">
    <source>
        <dbReference type="EMBL" id="OZI29969.1"/>
    </source>
</evidence>
<comment type="caution">
    <text evidence="3">The sequence shown here is derived from an EMBL/GenBank/DDBJ whole genome shotgun (WGS) entry which is preliminary data.</text>
</comment>
<dbReference type="AlphaFoldDB" id="A0A261RY20"/>
<dbReference type="InterPro" id="IPR037171">
    <property type="entry name" value="NagB/RpiA_transferase-like"/>
</dbReference>
<name>A0A261RY20_9BORD</name>
<dbReference type="SMART" id="SM00882">
    <property type="entry name" value="CoA_trans"/>
    <property type="match status" value="1"/>
</dbReference>
<gene>
    <name evidence="3" type="ORF">CAL29_17955</name>
</gene>
<dbReference type="InterPro" id="IPR012791">
    <property type="entry name" value="3-oxoacid_CoA-transf_B"/>
</dbReference>
<dbReference type="Proteomes" id="UP000216020">
    <property type="component" value="Unassembled WGS sequence"/>
</dbReference>
<organism evidence="3 4">
    <name type="scientific">Bordetella genomosp. 10</name>
    <dbReference type="NCBI Taxonomy" id="1416804"/>
    <lineage>
        <taxon>Bacteria</taxon>
        <taxon>Pseudomonadati</taxon>
        <taxon>Pseudomonadota</taxon>
        <taxon>Betaproteobacteria</taxon>
        <taxon>Burkholderiales</taxon>
        <taxon>Alcaligenaceae</taxon>
        <taxon>Bordetella</taxon>
    </lineage>
</organism>
<dbReference type="PANTHER" id="PTHR13707">
    <property type="entry name" value="KETOACID-COENZYME A TRANSFERASE"/>
    <property type="match status" value="1"/>
</dbReference>
<proteinExistence type="inferred from homology"/>
<dbReference type="EMBL" id="NEVM01000005">
    <property type="protein sequence ID" value="OZI29969.1"/>
    <property type="molecule type" value="Genomic_DNA"/>
</dbReference>
<keyword evidence="2 3" id="KW-0808">Transferase</keyword>
<dbReference type="Pfam" id="PF01144">
    <property type="entry name" value="CoA_trans"/>
    <property type="match status" value="1"/>
</dbReference>
<dbReference type="GO" id="GO:0008410">
    <property type="term" value="F:CoA-transferase activity"/>
    <property type="evidence" value="ECO:0007669"/>
    <property type="project" value="InterPro"/>
</dbReference>
<comment type="similarity">
    <text evidence="1">Belongs to the 3-oxoacid CoA-transferase subunit B family.</text>
</comment>
<dbReference type="OrthoDB" id="3369756at2"/>
<keyword evidence="4" id="KW-1185">Reference proteome</keyword>